<feature type="signal peptide" evidence="2">
    <location>
        <begin position="1"/>
        <end position="21"/>
    </location>
</feature>
<evidence type="ECO:0000313" key="5">
    <source>
        <dbReference type="Proteomes" id="UP000023435"/>
    </source>
</evidence>
<name>A0A108U5C7_9GAMM</name>
<feature type="chain" id="PRO_5007131537" evidence="2">
    <location>
        <begin position="22"/>
        <end position="497"/>
    </location>
</feature>
<dbReference type="Gene3D" id="3.60.15.10">
    <property type="entry name" value="Ribonuclease Z/Hydroxyacylglutathione hydrolase-like"/>
    <property type="match status" value="1"/>
</dbReference>
<dbReference type="PANTHER" id="PTHR42951">
    <property type="entry name" value="METALLO-BETA-LACTAMASE DOMAIN-CONTAINING"/>
    <property type="match status" value="1"/>
</dbReference>
<protein>
    <submittedName>
        <fullName evidence="4">Metallo-beta-lactamase family protein</fullName>
    </submittedName>
</protein>
<evidence type="ECO:0000256" key="2">
    <source>
        <dbReference type="SAM" id="SignalP"/>
    </source>
</evidence>
<dbReference type="AlphaFoldDB" id="A0A108U5C7"/>
<comment type="caution">
    <text evidence="4">The sequence shown here is derived from an EMBL/GenBank/DDBJ whole genome shotgun (WGS) entry which is preliminary data.</text>
</comment>
<reference evidence="4 5" key="1">
    <citation type="journal article" date="2014" name="Genome Announc.">
        <title>Draft Genome Sequence of Lysobacter capsici AZ78, a Bacterium Antagonistic to Plant-Pathogenic Oomycetes.</title>
        <authorList>
            <person name="Puopolo G."/>
            <person name="Sonego P."/>
            <person name="Engelen K."/>
            <person name="Pertot I."/>
        </authorList>
    </citation>
    <scope>NUCLEOTIDE SEQUENCE [LARGE SCALE GENOMIC DNA]</scope>
    <source>
        <strain evidence="4 5">AZ78</strain>
    </source>
</reference>
<dbReference type="InterPro" id="IPR036866">
    <property type="entry name" value="RibonucZ/Hydroxyglut_hydro"/>
</dbReference>
<dbReference type="Proteomes" id="UP000023435">
    <property type="component" value="Unassembled WGS sequence"/>
</dbReference>
<proteinExistence type="inferred from homology"/>
<dbReference type="RefSeq" id="WP_051547002.1">
    <property type="nucleotide sequence ID" value="NZ_JAJA02000001.1"/>
</dbReference>
<dbReference type="GO" id="GO:0017001">
    <property type="term" value="P:antibiotic catabolic process"/>
    <property type="evidence" value="ECO:0007669"/>
    <property type="project" value="UniProtKB-ARBA"/>
</dbReference>
<dbReference type="Pfam" id="PF00753">
    <property type="entry name" value="Lactamase_B"/>
    <property type="match status" value="1"/>
</dbReference>
<dbReference type="SMART" id="SM00849">
    <property type="entry name" value="Lactamase_B"/>
    <property type="match status" value="1"/>
</dbReference>
<dbReference type="OrthoDB" id="7253658at2"/>
<organism evidence="4 5">
    <name type="scientific">Lysobacter capsici AZ78</name>
    <dbReference type="NCBI Taxonomy" id="1444315"/>
    <lineage>
        <taxon>Bacteria</taxon>
        <taxon>Pseudomonadati</taxon>
        <taxon>Pseudomonadota</taxon>
        <taxon>Gammaproteobacteria</taxon>
        <taxon>Lysobacterales</taxon>
        <taxon>Lysobacteraceae</taxon>
        <taxon>Lysobacter</taxon>
    </lineage>
</organism>
<dbReference type="EMBL" id="JAJA02000001">
    <property type="protein sequence ID" value="KWS02860.1"/>
    <property type="molecule type" value="Genomic_DNA"/>
</dbReference>
<keyword evidence="2" id="KW-0732">Signal</keyword>
<gene>
    <name evidence="4" type="ORF">AZ78_0406</name>
</gene>
<accession>A0A108U5C7</accession>
<evidence type="ECO:0000313" key="4">
    <source>
        <dbReference type="EMBL" id="KWS02860.1"/>
    </source>
</evidence>
<dbReference type="InterPro" id="IPR050855">
    <property type="entry name" value="NDM-1-like"/>
</dbReference>
<dbReference type="InterPro" id="IPR001279">
    <property type="entry name" value="Metallo-B-lactamas"/>
</dbReference>
<evidence type="ECO:0000259" key="3">
    <source>
        <dbReference type="SMART" id="SM00849"/>
    </source>
</evidence>
<dbReference type="SUPFAM" id="SSF56281">
    <property type="entry name" value="Metallo-hydrolase/oxidoreductase"/>
    <property type="match status" value="1"/>
</dbReference>
<sequence>MTVLSRLLFLLVLAAASPAWAATVALPSAWIHGAGDEPPLQVQPAAPGLWVLRQSRASNFEAPFLYLIAGDERALLLDTGAEPEVDNSLPLRQIVDDLLAQWQRERGLSSLPLIVAHTHSHRDHVFGDRQFGDRPDTRIVGLRPEQVAMVFGLDRWPDGEASFDLGGRELIVLPLPGHEPAHIAIYDKQTASLFSGDTLYPGLLTVRDLAAYRASAARLTAFAQRHRVERVLGAHVEMSTTPGVLYPLGGPYQPHEHGLALGAKQLAQWQAALTDAGDFVHEHISDDFVLGRVAQPGEFADPPNTHGMLVVGTDAVYLSHLPMFHPPHHYQLIFEANLPADALREYRDDAAAHPDTYYTLAPTQRWVLPDTIKPDAHFKADLYRGHFERGGTPIARDIDVSVRRIVHFRRFEAGRTPQPSRWIGFGRGSQRFAAHRIEAAPDMDQIVQISAPAAAARIEDQPLVHPARGSGELRRGDRIGGGRVERVIYTEYGDLAQ</sequence>
<keyword evidence="5" id="KW-1185">Reference proteome</keyword>
<feature type="domain" description="Metallo-beta-lactamase" evidence="3">
    <location>
        <begin position="62"/>
        <end position="235"/>
    </location>
</feature>
<dbReference type="PANTHER" id="PTHR42951:SF4">
    <property type="entry name" value="ACYL-COENZYME A THIOESTERASE MBLAC2"/>
    <property type="match status" value="1"/>
</dbReference>
<comment type="similarity">
    <text evidence="1">Belongs to the metallo-beta-lactamase superfamily. Class-B beta-lactamase family.</text>
</comment>
<evidence type="ECO:0000256" key="1">
    <source>
        <dbReference type="ARBA" id="ARBA00005250"/>
    </source>
</evidence>